<dbReference type="Proteomes" id="UP001217089">
    <property type="component" value="Unassembled WGS sequence"/>
</dbReference>
<keyword evidence="2" id="KW-1185">Reference proteome</keyword>
<reference evidence="1 2" key="1">
    <citation type="submission" date="2022-12" db="EMBL/GenBank/DDBJ databases">
        <title>Chromosome-level genome of Tegillarca granosa.</title>
        <authorList>
            <person name="Kim J."/>
        </authorList>
    </citation>
    <scope>NUCLEOTIDE SEQUENCE [LARGE SCALE GENOMIC DNA]</scope>
    <source>
        <strain evidence="1">Teg-2019</strain>
        <tissue evidence="1">Adductor muscle</tissue>
    </source>
</reference>
<comment type="caution">
    <text evidence="1">The sequence shown here is derived from an EMBL/GenBank/DDBJ whole genome shotgun (WGS) entry which is preliminary data.</text>
</comment>
<evidence type="ECO:0000313" key="1">
    <source>
        <dbReference type="EMBL" id="KAJ8319795.1"/>
    </source>
</evidence>
<evidence type="ECO:0000313" key="2">
    <source>
        <dbReference type="Proteomes" id="UP001217089"/>
    </source>
</evidence>
<organism evidence="1 2">
    <name type="scientific">Tegillarca granosa</name>
    <name type="common">Malaysian cockle</name>
    <name type="synonym">Anadara granosa</name>
    <dbReference type="NCBI Taxonomy" id="220873"/>
    <lineage>
        <taxon>Eukaryota</taxon>
        <taxon>Metazoa</taxon>
        <taxon>Spiralia</taxon>
        <taxon>Lophotrochozoa</taxon>
        <taxon>Mollusca</taxon>
        <taxon>Bivalvia</taxon>
        <taxon>Autobranchia</taxon>
        <taxon>Pteriomorphia</taxon>
        <taxon>Arcoida</taxon>
        <taxon>Arcoidea</taxon>
        <taxon>Arcidae</taxon>
        <taxon>Tegillarca</taxon>
    </lineage>
</organism>
<accession>A0ABQ9FU49</accession>
<gene>
    <name evidence="1" type="ORF">KUTeg_001382</name>
</gene>
<proteinExistence type="predicted"/>
<protein>
    <submittedName>
        <fullName evidence="1">Uncharacterized protein</fullName>
    </submittedName>
</protein>
<dbReference type="EMBL" id="JARBDR010000141">
    <property type="protein sequence ID" value="KAJ8319795.1"/>
    <property type="molecule type" value="Genomic_DNA"/>
</dbReference>
<sequence length="95" mass="10701">MEVTTSHQIPKMRKGFGQLKTEPFEALRKRNDFSLTTRILPTLCLGQLSLQLLLHSHLSVFNSSLFVETEVKYQRHTTSATDVTNLDTGEIAVPS</sequence>
<name>A0ABQ9FU49_TEGGR</name>